<keyword evidence="2" id="KW-1185">Reference proteome</keyword>
<reference evidence="1 2" key="1">
    <citation type="journal article" date="2018" name="Front. Plant Sci.">
        <title>Red Clover (Trifolium pratense) and Zigzag Clover (T. medium) - A Picture of Genomic Similarities and Differences.</title>
        <authorList>
            <person name="Dluhosova J."/>
            <person name="Istvanek J."/>
            <person name="Nedelnik J."/>
            <person name="Repkova J."/>
        </authorList>
    </citation>
    <scope>NUCLEOTIDE SEQUENCE [LARGE SCALE GENOMIC DNA]</scope>
    <source>
        <strain evidence="2">cv. 10/8</strain>
        <tissue evidence="1">Leaf</tissue>
    </source>
</reference>
<proteinExistence type="predicted"/>
<organism evidence="1 2">
    <name type="scientific">Trifolium medium</name>
    <dbReference type="NCBI Taxonomy" id="97028"/>
    <lineage>
        <taxon>Eukaryota</taxon>
        <taxon>Viridiplantae</taxon>
        <taxon>Streptophyta</taxon>
        <taxon>Embryophyta</taxon>
        <taxon>Tracheophyta</taxon>
        <taxon>Spermatophyta</taxon>
        <taxon>Magnoliopsida</taxon>
        <taxon>eudicotyledons</taxon>
        <taxon>Gunneridae</taxon>
        <taxon>Pentapetalae</taxon>
        <taxon>rosids</taxon>
        <taxon>fabids</taxon>
        <taxon>Fabales</taxon>
        <taxon>Fabaceae</taxon>
        <taxon>Papilionoideae</taxon>
        <taxon>50 kb inversion clade</taxon>
        <taxon>NPAAA clade</taxon>
        <taxon>Hologalegina</taxon>
        <taxon>IRL clade</taxon>
        <taxon>Trifolieae</taxon>
        <taxon>Trifolium</taxon>
    </lineage>
</organism>
<evidence type="ECO:0000313" key="1">
    <source>
        <dbReference type="EMBL" id="MCI33835.1"/>
    </source>
</evidence>
<dbReference type="AlphaFoldDB" id="A0A392RE19"/>
<sequence length="60" mass="6895">MEVRNTQNITSTESMNLQVDPLIIGWIRKIHIPEKRKDGGNERGAAYAFHLFFAKLMPPL</sequence>
<dbReference type="Proteomes" id="UP000265520">
    <property type="component" value="Unassembled WGS sequence"/>
</dbReference>
<protein>
    <submittedName>
        <fullName evidence="1">Uncharacterized protein</fullName>
    </submittedName>
</protein>
<accession>A0A392RE19</accession>
<evidence type="ECO:0000313" key="2">
    <source>
        <dbReference type="Proteomes" id="UP000265520"/>
    </source>
</evidence>
<name>A0A392RE19_9FABA</name>
<dbReference type="EMBL" id="LXQA010207848">
    <property type="protein sequence ID" value="MCI33835.1"/>
    <property type="molecule type" value="Genomic_DNA"/>
</dbReference>
<comment type="caution">
    <text evidence="1">The sequence shown here is derived from an EMBL/GenBank/DDBJ whole genome shotgun (WGS) entry which is preliminary data.</text>
</comment>